<dbReference type="EMBL" id="BTGU01000028">
    <property type="protein sequence ID" value="GMN48268.1"/>
    <property type="molecule type" value="Genomic_DNA"/>
</dbReference>
<dbReference type="Proteomes" id="UP001187192">
    <property type="component" value="Unassembled WGS sequence"/>
</dbReference>
<name>A0AA88AL69_FICCA</name>
<evidence type="ECO:0000256" key="3">
    <source>
        <dbReference type="PROSITE-ProRule" id="PRU00708"/>
    </source>
</evidence>
<feature type="repeat" description="PPR" evidence="3">
    <location>
        <begin position="237"/>
        <end position="271"/>
    </location>
</feature>
<sequence length="506" mass="57733">MPANVRNVHSIAQIHYHRLKSSQGLTSHTFDFLNQFLPFAGPNSVSSDSVNSNERRQIAVGLTKIVKSEKNYVLKGFSREFRPCFLVNIMKLLGTRETAFAFFKVAFRDDSDRIVESCCVAAQILAAEDLQFLAQDMVSFVIGIIGASRSRNLVEFMWKYHSFYESDFSVLNTLMRSFLNAEMGSEALEIVSKMREVGVSPTSSASRILLKLLLRVGDYGSVWKFFKDIVRKGPFPTTHTFNMMILGFCRKGLLGIGESLLHVMRKFRCEPDVFTYNIVINANCMRGETSNALEWIHFMIWSGCEPNVVTFNVVINALSKEGEMVKARRFFDGILDLGIFPNTITYNIMIDGYVKAGDLVEAGKLYEDMRYKGISPDGMTFNILIGVLIDGYFRMGDHKGARSLWKEMHRGGIFPDAVAFAVFINGLARVGLMDAYDMLLEAARERFVPSYLSYDSLIRWFYNYGKLNRKLMFGREMRQKGFSSGYLCDQYHHSSFHNRRMNLDIL</sequence>
<evidence type="ECO:0000256" key="1">
    <source>
        <dbReference type="ARBA" id="ARBA00007626"/>
    </source>
</evidence>
<feature type="repeat" description="PPR" evidence="3">
    <location>
        <begin position="272"/>
        <end position="306"/>
    </location>
</feature>
<feature type="repeat" description="PPR" evidence="3">
    <location>
        <begin position="342"/>
        <end position="376"/>
    </location>
</feature>
<keyword evidence="2" id="KW-0677">Repeat</keyword>
<feature type="repeat" description="PPR" evidence="3">
    <location>
        <begin position="307"/>
        <end position="341"/>
    </location>
</feature>
<feature type="repeat" description="PPR" evidence="3">
    <location>
        <begin position="381"/>
        <end position="415"/>
    </location>
</feature>
<evidence type="ECO:0000313" key="5">
    <source>
        <dbReference type="Proteomes" id="UP001187192"/>
    </source>
</evidence>
<evidence type="ECO:0008006" key="6">
    <source>
        <dbReference type="Google" id="ProtNLM"/>
    </source>
</evidence>
<keyword evidence="5" id="KW-1185">Reference proteome</keyword>
<accession>A0AA88AL69</accession>
<proteinExistence type="inferred from homology"/>
<dbReference type="Gene3D" id="1.25.40.10">
    <property type="entry name" value="Tetratricopeptide repeat domain"/>
    <property type="match status" value="4"/>
</dbReference>
<dbReference type="PROSITE" id="PS51375">
    <property type="entry name" value="PPR"/>
    <property type="match status" value="6"/>
</dbReference>
<dbReference type="NCBIfam" id="TIGR00756">
    <property type="entry name" value="PPR"/>
    <property type="match status" value="6"/>
</dbReference>
<organism evidence="4 5">
    <name type="scientific">Ficus carica</name>
    <name type="common">Common fig</name>
    <dbReference type="NCBI Taxonomy" id="3494"/>
    <lineage>
        <taxon>Eukaryota</taxon>
        <taxon>Viridiplantae</taxon>
        <taxon>Streptophyta</taxon>
        <taxon>Embryophyta</taxon>
        <taxon>Tracheophyta</taxon>
        <taxon>Spermatophyta</taxon>
        <taxon>Magnoliopsida</taxon>
        <taxon>eudicotyledons</taxon>
        <taxon>Gunneridae</taxon>
        <taxon>Pentapetalae</taxon>
        <taxon>rosids</taxon>
        <taxon>fabids</taxon>
        <taxon>Rosales</taxon>
        <taxon>Moraceae</taxon>
        <taxon>Ficeae</taxon>
        <taxon>Ficus</taxon>
    </lineage>
</organism>
<dbReference type="InterPro" id="IPR002885">
    <property type="entry name" value="PPR_rpt"/>
</dbReference>
<protein>
    <recommendedName>
        <fullName evidence="6">Pentatricopeptide repeat-containing protein</fullName>
    </recommendedName>
</protein>
<gene>
    <name evidence="4" type="ORF">TIFTF001_017445</name>
</gene>
<comment type="caution">
    <text evidence="4">The sequence shown here is derived from an EMBL/GenBank/DDBJ whole genome shotgun (WGS) entry which is preliminary data.</text>
</comment>
<dbReference type="InterPro" id="IPR011990">
    <property type="entry name" value="TPR-like_helical_dom_sf"/>
</dbReference>
<dbReference type="PANTHER" id="PTHR47941">
    <property type="entry name" value="PENTATRICOPEPTIDE REPEAT-CONTAINING PROTEIN 3, MITOCHONDRIAL"/>
    <property type="match status" value="1"/>
</dbReference>
<comment type="similarity">
    <text evidence="1">Belongs to the PPR family. P subfamily.</text>
</comment>
<feature type="repeat" description="PPR" evidence="3">
    <location>
        <begin position="167"/>
        <end position="201"/>
    </location>
</feature>
<dbReference type="AlphaFoldDB" id="A0AA88AL69"/>
<dbReference type="Pfam" id="PF01535">
    <property type="entry name" value="PPR"/>
    <property type="match status" value="1"/>
</dbReference>
<evidence type="ECO:0000313" key="4">
    <source>
        <dbReference type="EMBL" id="GMN48268.1"/>
    </source>
</evidence>
<dbReference type="Pfam" id="PF13041">
    <property type="entry name" value="PPR_2"/>
    <property type="match status" value="4"/>
</dbReference>
<evidence type="ECO:0000256" key="2">
    <source>
        <dbReference type="ARBA" id="ARBA00022737"/>
    </source>
</evidence>
<reference evidence="4" key="1">
    <citation type="submission" date="2023-07" db="EMBL/GenBank/DDBJ databases">
        <title>draft genome sequence of fig (Ficus carica).</title>
        <authorList>
            <person name="Takahashi T."/>
            <person name="Nishimura K."/>
        </authorList>
    </citation>
    <scope>NUCLEOTIDE SEQUENCE</scope>
</reference>